<dbReference type="OrthoDB" id="3799620at2759"/>
<name>A0A6A5R734_9PLEO</name>
<sequence>MACISPEYNAHTMHTRTATAPASVNSRFESLPRELRDIVYHELWRFTPKVSAKYKGIDMQLLLRSNATDQASSRPASQALPLPVWLRTRKSILHEGLAELQHSSSWTVGP</sequence>
<evidence type="ECO:0000313" key="1">
    <source>
        <dbReference type="EMBL" id="KAF1923965.1"/>
    </source>
</evidence>
<protein>
    <submittedName>
        <fullName evidence="1">Uncharacterized protein</fullName>
    </submittedName>
</protein>
<dbReference type="RefSeq" id="XP_033444218.1">
    <property type="nucleotide sequence ID" value="XM_033594043.1"/>
</dbReference>
<accession>A0A6A5R734</accession>
<reference evidence="1" key="1">
    <citation type="journal article" date="2020" name="Stud. Mycol.">
        <title>101 Dothideomycetes genomes: a test case for predicting lifestyles and emergence of pathogens.</title>
        <authorList>
            <person name="Haridas S."/>
            <person name="Albert R."/>
            <person name="Binder M."/>
            <person name="Bloem J."/>
            <person name="Labutti K."/>
            <person name="Salamov A."/>
            <person name="Andreopoulos B."/>
            <person name="Baker S."/>
            <person name="Barry K."/>
            <person name="Bills G."/>
            <person name="Bluhm B."/>
            <person name="Cannon C."/>
            <person name="Castanera R."/>
            <person name="Culley D."/>
            <person name="Daum C."/>
            <person name="Ezra D."/>
            <person name="Gonzalez J."/>
            <person name="Henrissat B."/>
            <person name="Kuo A."/>
            <person name="Liang C."/>
            <person name="Lipzen A."/>
            <person name="Lutzoni F."/>
            <person name="Magnuson J."/>
            <person name="Mondo S."/>
            <person name="Nolan M."/>
            <person name="Ohm R."/>
            <person name="Pangilinan J."/>
            <person name="Park H.-J."/>
            <person name="Ramirez L."/>
            <person name="Alfaro M."/>
            <person name="Sun H."/>
            <person name="Tritt A."/>
            <person name="Yoshinaga Y."/>
            <person name="Zwiers L.-H."/>
            <person name="Turgeon B."/>
            <person name="Goodwin S."/>
            <person name="Spatafora J."/>
            <person name="Crous P."/>
            <person name="Grigoriev I."/>
        </authorList>
    </citation>
    <scope>NUCLEOTIDE SEQUENCE</scope>
    <source>
        <strain evidence="1">CBS 183.55</strain>
    </source>
</reference>
<keyword evidence="2" id="KW-1185">Reference proteome</keyword>
<organism evidence="1 2">
    <name type="scientific">Didymella exigua CBS 183.55</name>
    <dbReference type="NCBI Taxonomy" id="1150837"/>
    <lineage>
        <taxon>Eukaryota</taxon>
        <taxon>Fungi</taxon>
        <taxon>Dikarya</taxon>
        <taxon>Ascomycota</taxon>
        <taxon>Pezizomycotina</taxon>
        <taxon>Dothideomycetes</taxon>
        <taxon>Pleosporomycetidae</taxon>
        <taxon>Pleosporales</taxon>
        <taxon>Pleosporineae</taxon>
        <taxon>Didymellaceae</taxon>
        <taxon>Didymella</taxon>
    </lineage>
</organism>
<dbReference type="Proteomes" id="UP000800082">
    <property type="component" value="Unassembled WGS sequence"/>
</dbReference>
<dbReference type="GeneID" id="54351711"/>
<proteinExistence type="predicted"/>
<dbReference type="AlphaFoldDB" id="A0A6A5R734"/>
<evidence type="ECO:0000313" key="2">
    <source>
        <dbReference type="Proteomes" id="UP000800082"/>
    </source>
</evidence>
<gene>
    <name evidence="1" type="ORF">M421DRAFT_425307</name>
</gene>
<dbReference type="EMBL" id="ML978999">
    <property type="protein sequence ID" value="KAF1923965.1"/>
    <property type="molecule type" value="Genomic_DNA"/>
</dbReference>